<organism evidence="2 3">
    <name type="scientific">Corchorus olitorius</name>
    <dbReference type="NCBI Taxonomy" id="93759"/>
    <lineage>
        <taxon>Eukaryota</taxon>
        <taxon>Viridiplantae</taxon>
        <taxon>Streptophyta</taxon>
        <taxon>Embryophyta</taxon>
        <taxon>Tracheophyta</taxon>
        <taxon>Spermatophyta</taxon>
        <taxon>Magnoliopsida</taxon>
        <taxon>eudicotyledons</taxon>
        <taxon>Gunneridae</taxon>
        <taxon>Pentapetalae</taxon>
        <taxon>rosids</taxon>
        <taxon>malvids</taxon>
        <taxon>Malvales</taxon>
        <taxon>Malvaceae</taxon>
        <taxon>Grewioideae</taxon>
        <taxon>Apeibeae</taxon>
        <taxon>Corchorus</taxon>
    </lineage>
</organism>
<feature type="transmembrane region" description="Helical" evidence="1">
    <location>
        <begin position="334"/>
        <end position="358"/>
    </location>
</feature>
<dbReference type="OrthoDB" id="777403at2759"/>
<dbReference type="PANTHER" id="PTHR33133:SF1">
    <property type="entry name" value="EXPRESSED PROTEIN-RELATED"/>
    <property type="match status" value="1"/>
</dbReference>
<evidence type="ECO:0000256" key="1">
    <source>
        <dbReference type="SAM" id="Phobius"/>
    </source>
</evidence>
<feature type="transmembrane region" description="Helical" evidence="1">
    <location>
        <begin position="135"/>
        <end position="156"/>
    </location>
</feature>
<feature type="transmembrane region" description="Helical" evidence="1">
    <location>
        <begin position="79"/>
        <end position="96"/>
    </location>
</feature>
<keyword evidence="1" id="KW-0472">Membrane</keyword>
<dbReference type="EMBL" id="AWUE01015894">
    <property type="protein sequence ID" value="OMO95110.1"/>
    <property type="molecule type" value="Genomic_DNA"/>
</dbReference>
<proteinExistence type="predicted"/>
<dbReference type="Proteomes" id="UP000187203">
    <property type="component" value="Unassembled WGS sequence"/>
</dbReference>
<comment type="caution">
    <text evidence="2">The sequence shown here is derived from an EMBL/GenBank/DDBJ whole genome shotgun (WGS) entry which is preliminary data.</text>
</comment>
<feature type="transmembrane region" description="Helical" evidence="1">
    <location>
        <begin position="248"/>
        <end position="275"/>
    </location>
</feature>
<gene>
    <name evidence="2" type="ORF">COLO4_16060</name>
</gene>
<keyword evidence="1" id="KW-0812">Transmembrane</keyword>
<dbReference type="AlphaFoldDB" id="A0A1R3JJY2"/>
<feature type="transmembrane region" description="Helical" evidence="1">
    <location>
        <begin position="370"/>
        <end position="394"/>
    </location>
</feature>
<accession>A0A1R3JJY2</accession>
<evidence type="ECO:0000313" key="2">
    <source>
        <dbReference type="EMBL" id="OMO95110.1"/>
    </source>
</evidence>
<keyword evidence="3" id="KW-1185">Reference proteome</keyword>
<evidence type="ECO:0000313" key="3">
    <source>
        <dbReference type="Proteomes" id="UP000187203"/>
    </source>
</evidence>
<name>A0A1R3JJY2_9ROSI</name>
<feature type="transmembrane region" description="Helical" evidence="1">
    <location>
        <begin position="15"/>
        <end position="33"/>
    </location>
</feature>
<feature type="transmembrane region" description="Helical" evidence="1">
    <location>
        <begin position="287"/>
        <end position="313"/>
    </location>
</feature>
<protein>
    <submittedName>
        <fullName evidence="2">Uncharacterized protein</fullName>
    </submittedName>
</protein>
<sequence>MPSYSDILLSIATEVFWSYLSVVWSLSLVVSILEEKSGMGALGKAAEIVKGMKLQGLMLSLVLSVVSEGLGSIKQPDSVILGLLMLKSSVWMLGMFKHTAYTVFYYKCKKMHGEDLELKAEAIDSYKIYLKNGRLMAFIAALIISLHSMLYLFNIFSLKPLISDLLIKQSFLLLTSPGTPEFTNVFVGIQRDIKIFAGVEWIFLLLSAIASIFFTVSITHASALIHGGKTTSMKNLVLRTIRSLKRPFITSFYITLFSLGYIFLSLITLLPLVLILGNQVISSYSGILLWILAMVFYIYLSVVWNLSIVVSIMEEKSGIEALGKAAEIVKGMKLQGFILSLVLTILSVILFQGFRWIINFNVKRSEAVRILMVLLVLNSIWMVRMFGHTAYTVLYYKCKKNHGEEVELEAEMEYTKIPTAPLLNESIP</sequence>
<feature type="transmembrane region" description="Helical" evidence="1">
    <location>
        <begin position="201"/>
        <end position="227"/>
    </location>
</feature>
<keyword evidence="1" id="KW-1133">Transmembrane helix</keyword>
<dbReference type="PANTHER" id="PTHR33133">
    <property type="entry name" value="OS08G0107100 PROTEIN-RELATED"/>
    <property type="match status" value="1"/>
</dbReference>
<dbReference type="STRING" id="93759.A0A1R3JJY2"/>
<reference evidence="3" key="1">
    <citation type="submission" date="2013-09" db="EMBL/GenBank/DDBJ databases">
        <title>Corchorus olitorius genome sequencing.</title>
        <authorList>
            <person name="Alam M."/>
            <person name="Haque M.S."/>
            <person name="Islam M.S."/>
            <person name="Emdad E.M."/>
            <person name="Islam M.M."/>
            <person name="Ahmed B."/>
            <person name="Halim A."/>
            <person name="Hossen Q.M.M."/>
            <person name="Hossain M.Z."/>
            <person name="Ahmed R."/>
            <person name="Khan M.M."/>
            <person name="Islam R."/>
            <person name="Rashid M.M."/>
            <person name="Khan S.A."/>
            <person name="Rahman M.S."/>
            <person name="Alam M."/>
            <person name="Yahiya A.S."/>
            <person name="Khan M.S."/>
            <person name="Azam M.S."/>
            <person name="Haque T."/>
            <person name="Lashkar M.Z.H."/>
            <person name="Akhand A.I."/>
            <person name="Morshed G."/>
            <person name="Roy S."/>
            <person name="Uddin K.S."/>
            <person name="Rabeya T."/>
            <person name="Hossain A.S."/>
            <person name="Chowdhury A."/>
            <person name="Snigdha A.R."/>
            <person name="Mortoza M.S."/>
            <person name="Matin S.A."/>
            <person name="Hoque S.M.E."/>
            <person name="Islam M.K."/>
            <person name="Roy D.K."/>
            <person name="Haider R."/>
            <person name="Moosa M.M."/>
            <person name="Elias S.M."/>
            <person name="Hasan A.M."/>
            <person name="Jahan S."/>
            <person name="Shafiuddin M."/>
            <person name="Mahmood N."/>
            <person name="Shommy N.S."/>
        </authorList>
    </citation>
    <scope>NUCLEOTIDE SEQUENCE [LARGE SCALE GENOMIC DNA]</scope>
    <source>
        <strain evidence="3">cv. O-4</strain>
    </source>
</reference>